<keyword evidence="1" id="KW-0812">Transmembrane</keyword>
<keyword evidence="1" id="KW-0472">Membrane</keyword>
<feature type="transmembrane region" description="Helical" evidence="1">
    <location>
        <begin position="5"/>
        <end position="27"/>
    </location>
</feature>
<organism evidence="2 3">
    <name type="scientific">Phytophthora rubi</name>
    <dbReference type="NCBI Taxonomy" id="129364"/>
    <lineage>
        <taxon>Eukaryota</taxon>
        <taxon>Sar</taxon>
        <taxon>Stramenopiles</taxon>
        <taxon>Oomycota</taxon>
        <taxon>Peronosporomycetes</taxon>
        <taxon>Peronosporales</taxon>
        <taxon>Peronosporaceae</taxon>
        <taxon>Phytophthora</taxon>
    </lineage>
</organism>
<comment type="caution">
    <text evidence="2">The sequence shown here is derived from an EMBL/GenBank/DDBJ whole genome shotgun (WGS) entry which is preliminary data.</text>
</comment>
<dbReference type="Proteomes" id="UP000429607">
    <property type="component" value="Unassembled WGS sequence"/>
</dbReference>
<name>A0A6A3HE34_9STRA</name>
<accession>A0A6A3HE34</accession>
<proteinExistence type="predicted"/>
<evidence type="ECO:0000313" key="2">
    <source>
        <dbReference type="EMBL" id="KAE8967063.1"/>
    </source>
</evidence>
<sequence length="140" mass="15440">MVQLLWCEVAAIVGVLINAIFLLFAGFNPPAGSIPDGYKWLYHITPQRYSLSILVSILFGNCPEDPTYDEATQTYINVMSPRGFCVDPSLKQVARWSTELSKLTVGDKGSKDKVAKGKMAKAVTAAKLVKVVKVKQWMCN</sequence>
<dbReference type="AlphaFoldDB" id="A0A6A3HE34"/>
<gene>
    <name evidence="2" type="ORF">PR001_g28211</name>
</gene>
<evidence type="ECO:0000313" key="3">
    <source>
        <dbReference type="Proteomes" id="UP000429607"/>
    </source>
</evidence>
<reference evidence="2 3" key="1">
    <citation type="submission" date="2018-09" db="EMBL/GenBank/DDBJ databases">
        <title>Genomic investigation of the strawberry pathogen Phytophthora fragariae indicates pathogenicity is determined by transcriptional variation in three key races.</title>
        <authorList>
            <person name="Adams T.M."/>
            <person name="Armitage A.D."/>
            <person name="Sobczyk M.K."/>
            <person name="Bates H.J."/>
            <person name="Dunwell J.M."/>
            <person name="Nellist C.F."/>
            <person name="Harrison R.J."/>
        </authorList>
    </citation>
    <scope>NUCLEOTIDE SEQUENCE [LARGE SCALE GENOMIC DNA]</scope>
    <source>
        <strain evidence="2 3">SCRP249</strain>
    </source>
</reference>
<dbReference type="EMBL" id="QXFV01004941">
    <property type="protein sequence ID" value="KAE8967063.1"/>
    <property type="molecule type" value="Genomic_DNA"/>
</dbReference>
<evidence type="ECO:0000256" key="1">
    <source>
        <dbReference type="SAM" id="Phobius"/>
    </source>
</evidence>
<keyword evidence="1" id="KW-1133">Transmembrane helix</keyword>
<evidence type="ECO:0008006" key="4">
    <source>
        <dbReference type="Google" id="ProtNLM"/>
    </source>
</evidence>
<protein>
    <recommendedName>
        <fullName evidence="4">ABC-2 type transporter domain-containing protein</fullName>
    </recommendedName>
</protein>